<dbReference type="OrthoDB" id="3220849at2759"/>
<dbReference type="EMBL" id="MU150272">
    <property type="protein sequence ID" value="KAF9462445.1"/>
    <property type="molecule type" value="Genomic_DNA"/>
</dbReference>
<accession>A0A9P6CHM2</accession>
<feature type="region of interest" description="Disordered" evidence="1">
    <location>
        <begin position="1"/>
        <end position="41"/>
    </location>
</feature>
<gene>
    <name evidence="2" type="ORF">BDZ94DRAFT_1261383</name>
</gene>
<reference evidence="2" key="1">
    <citation type="submission" date="2020-11" db="EMBL/GenBank/DDBJ databases">
        <authorList>
            <consortium name="DOE Joint Genome Institute"/>
            <person name="Ahrendt S."/>
            <person name="Riley R."/>
            <person name="Andreopoulos W."/>
            <person name="Labutti K."/>
            <person name="Pangilinan J."/>
            <person name="Ruiz-Duenas F.J."/>
            <person name="Barrasa J.M."/>
            <person name="Sanchez-Garcia M."/>
            <person name="Camarero S."/>
            <person name="Miyauchi S."/>
            <person name="Serrano A."/>
            <person name="Linde D."/>
            <person name="Babiker R."/>
            <person name="Drula E."/>
            <person name="Ayuso-Fernandez I."/>
            <person name="Pacheco R."/>
            <person name="Padilla G."/>
            <person name="Ferreira P."/>
            <person name="Barriuso J."/>
            <person name="Kellner H."/>
            <person name="Castanera R."/>
            <person name="Alfaro M."/>
            <person name="Ramirez L."/>
            <person name="Pisabarro A.G."/>
            <person name="Kuo A."/>
            <person name="Tritt A."/>
            <person name="Lipzen A."/>
            <person name="He G."/>
            <person name="Yan M."/>
            <person name="Ng V."/>
            <person name="Cullen D."/>
            <person name="Martin F."/>
            <person name="Rosso M.-N."/>
            <person name="Henrissat B."/>
            <person name="Hibbett D."/>
            <person name="Martinez A.T."/>
            <person name="Grigoriev I.V."/>
        </authorList>
    </citation>
    <scope>NUCLEOTIDE SEQUENCE</scope>
    <source>
        <strain evidence="2">CBS 247.69</strain>
    </source>
</reference>
<keyword evidence="3" id="KW-1185">Reference proteome</keyword>
<proteinExistence type="predicted"/>
<sequence length="66" mass="7362">MTSTSPPLRSIRKQSFPPSPTPSPAQAIADAWQRETSENQEKWKRINAAVGTRYATPARNVPKPKM</sequence>
<feature type="compositionally biased region" description="Basic and acidic residues" evidence="1">
    <location>
        <begin position="32"/>
        <end position="41"/>
    </location>
</feature>
<dbReference type="Proteomes" id="UP000807353">
    <property type="component" value="Unassembled WGS sequence"/>
</dbReference>
<evidence type="ECO:0000256" key="1">
    <source>
        <dbReference type="SAM" id="MobiDB-lite"/>
    </source>
</evidence>
<evidence type="ECO:0000313" key="2">
    <source>
        <dbReference type="EMBL" id="KAF9462445.1"/>
    </source>
</evidence>
<name>A0A9P6CHM2_9AGAR</name>
<dbReference type="AlphaFoldDB" id="A0A9P6CHM2"/>
<comment type="caution">
    <text evidence="2">The sequence shown here is derived from an EMBL/GenBank/DDBJ whole genome shotgun (WGS) entry which is preliminary data.</text>
</comment>
<organism evidence="2 3">
    <name type="scientific">Collybia nuda</name>
    <dbReference type="NCBI Taxonomy" id="64659"/>
    <lineage>
        <taxon>Eukaryota</taxon>
        <taxon>Fungi</taxon>
        <taxon>Dikarya</taxon>
        <taxon>Basidiomycota</taxon>
        <taxon>Agaricomycotina</taxon>
        <taxon>Agaricomycetes</taxon>
        <taxon>Agaricomycetidae</taxon>
        <taxon>Agaricales</taxon>
        <taxon>Tricholomatineae</taxon>
        <taxon>Clitocybaceae</taxon>
        <taxon>Collybia</taxon>
    </lineage>
</organism>
<evidence type="ECO:0000313" key="3">
    <source>
        <dbReference type="Proteomes" id="UP000807353"/>
    </source>
</evidence>
<protein>
    <submittedName>
        <fullName evidence="2">Uncharacterized protein</fullName>
    </submittedName>
</protein>